<sequence length="86" mass="10047">MEKTNRWRTIQRTFEHHTPQITPLSSIRNCISAGVRLISSYSIYQKKKRPTLRPSYSRTGIKRFKGAPQHTKRVRDWGFSGMGIRG</sequence>
<evidence type="ECO:0000313" key="1">
    <source>
        <dbReference type="EMBL" id="RVD85044.1"/>
    </source>
</evidence>
<proteinExistence type="predicted"/>
<keyword evidence="2" id="KW-1185">Reference proteome</keyword>
<dbReference type="AlphaFoldDB" id="A0A437A1N2"/>
<comment type="caution">
    <text evidence="1">The sequence shown here is derived from an EMBL/GenBank/DDBJ whole genome shotgun (WGS) entry which is preliminary data.</text>
</comment>
<dbReference type="GeneID" id="93585687"/>
<dbReference type="Proteomes" id="UP000283090">
    <property type="component" value="Unassembled WGS sequence"/>
</dbReference>
<gene>
    <name evidence="1" type="ORF">DFL_003376</name>
</gene>
<protein>
    <submittedName>
        <fullName evidence="1">Uncharacterized protein</fullName>
    </submittedName>
</protein>
<organism evidence="1 2">
    <name type="scientific">Arthrobotrys flagrans</name>
    <name type="common">Nematode-trapping fungus</name>
    <name type="synonym">Trichothecium flagrans</name>
    <dbReference type="NCBI Taxonomy" id="97331"/>
    <lineage>
        <taxon>Eukaryota</taxon>
        <taxon>Fungi</taxon>
        <taxon>Dikarya</taxon>
        <taxon>Ascomycota</taxon>
        <taxon>Pezizomycotina</taxon>
        <taxon>Orbiliomycetes</taxon>
        <taxon>Orbiliales</taxon>
        <taxon>Orbiliaceae</taxon>
        <taxon>Arthrobotrys</taxon>
    </lineage>
</organism>
<accession>A0A437A1N2</accession>
<dbReference type="EMBL" id="SAEB01000006">
    <property type="protein sequence ID" value="RVD85044.1"/>
    <property type="molecule type" value="Genomic_DNA"/>
</dbReference>
<name>A0A437A1N2_ARTFL</name>
<dbReference type="RefSeq" id="XP_067490588.1">
    <property type="nucleotide sequence ID" value="XM_067632306.1"/>
</dbReference>
<dbReference type="VEuPathDB" id="FungiDB:DFL_003376"/>
<evidence type="ECO:0000313" key="2">
    <source>
        <dbReference type="Proteomes" id="UP000283090"/>
    </source>
</evidence>
<reference evidence="1 2" key="1">
    <citation type="submission" date="2019-01" db="EMBL/GenBank/DDBJ databases">
        <title>Intercellular communication is required for trap formation in the nematode-trapping fungus Duddingtonia flagrans.</title>
        <authorList>
            <person name="Youssar L."/>
            <person name="Wernet V."/>
            <person name="Hensel N."/>
            <person name="Hildebrandt H.-G."/>
            <person name="Fischer R."/>
        </authorList>
    </citation>
    <scope>NUCLEOTIDE SEQUENCE [LARGE SCALE GENOMIC DNA]</scope>
    <source>
        <strain evidence="1 2">CBS H-5679</strain>
    </source>
</reference>